<evidence type="ECO:0000313" key="8">
    <source>
        <dbReference type="Proteomes" id="UP000468928"/>
    </source>
</evidence>
<dbReference type="Proteomes" id="UP000468928">
    <property type="component" value="Unassembled WGS sequence"/>
</dbReference>
<evidence type="ECO:0000256" key="1">
    <source>
        <dbReference type="ARBA" id="ARBA00009156"/>
    </source>
</evidence>
<organism evidence="7 8">
    <name type="scientific">Nocardia cyriacigeorgica</name>
    <dbReference type="NCBI Taxonomy" id="135487"/>
    <lineage>
        <taxon>Bacteria</taxon>
        <taxon>Bacillati</taxon>
        <taxon>Actinomycetota</taxon>
        <taxon>Actinomycetes</taxon>
        <taxon>Mycobacteriales</taxon>
        <taxon>Nocardiaceae</taxon>
        <taxon>Nocardia</taxon>
    </lineage>
</organism>
<keyword evidence="2" id="KW-0808">Transferase</keyword>
<comment type="caution">
    <text evidence="7">The sequence shown here is derived from an EMBL/GenBank/DDBJ whole genome shotgun (WGS) entry which is preliminary data.</text>
</comment>
<dbReference type="GO" id="GO:0004370">
    <property type="term" value="F:glycerol kinase activity"/>
    <property type="evidence" value="ECO:0007669"/>
    <property type="project" value="TreeGrafter"/>
</dbReference>
<accession>A0A6P1DJ69</accession>
<sequence length="74" mass="7865">TRGHLARAVLEATAWQTREVVEAMNADTGQSLRELRVDGGVTANNLCMQIQADILGVPVSRPVVTETTALGAAY</sequence>
<gene>
    <name evidence="7" type="ORF">GV789_29295</name>
</gene>
<dbReference type="InterPro" id="IPR018485">
    <property type="entry name" value="FGGY_C"/>
</dbReference>
<dbReference type="GO" id="GO:0005829">
    <property type="term" value="C:cytosol"/>
    <property type="evidence" value="ECO:0007669"/>
    <property type="project" value="TreeGrafter"/>
</dbReference>
<protein>
    <submittedName>
        <fullName evidence="7">Glycerol kinase</fullName>
    </submittedName>
</protein>
<evidence type="ECO:0000256" key="2">
    <source>
        <dbReference type="ARBA" id="ARBA00022679"/>
    </source>
</evidence>
<evidence type="ECO:0000259" key="6">
    <source>
        <dbReference type="Pfam" id="PF02782"/>
    </source>
</evidence>
<evidence type="ECO:0000313" key="7">
    <source>
        <dbReference type="EMBL" id="NEW48432.1"/>
    </source>
</evidence>
<dbReference type="GO" id="GO:0019563">
    <property type="term" value="P:glycerol catabolic process"/>
    <property type="evidence" value="ECO:0007669"/>
    <property type="project" value="TreeGrafter"/>
</dbReference>
<comment type="similarity">
    <text evidence="1">Belongs to the FGGY kinase family.</text>
</comment>
<dbReference type="SUPFAM" id="SSF53067">
    <property type="entry name" value="Actin-like ATPase domain"/>
    <property type="match status" value="1"/>
</dbReference>
<name>A0A6P1DJ69_9NOCA</name>
<dbReference type="EMBL" id="JAAGUZ010000339">
    <property type="protein sequence ID" value="NEW48432.1"/>
    <property type="molecule type" value="Genomic_DNA"/>
</dbReference>
<feature type="non-terminal residue" evidence="7">
    <location>
        <position position="1"/>
    </location>
</feature>
<dbReference type="InterPro" id="IPR043129">
    <property type="entry name" value="ATPase_NBD"/>
</dbReference>
<proteinExistence type="inferred from homology"/>
<dbReference type="PANTHER" id="PTHR10196:SF69">
    <property type="entry name" value="GLYCEROL KINASE"/>
    <property type="match status" value="1"/>
</dbReference>
<dbReference type="Gene3D" id="3.30.420.40">
    <property type="match status" value="1"/>
</dbReference>
<evidence type="ECO:0000256" key="4">
    <source>
        <dbReference type="ARBA" id="ARBA00022777"/>
    </source>
</evidence>
<feature type="non-terminal residue" evidence="7">
    <location>
        <position position="74"/>
    </location>
</feature>
<keyword evidence="3" id="KW-0547">Nucleotide-binding</keyword>
<dbReference type="PANTHER" id="PTHR10196">
    <property type="entry name" value="SUGAR KINASE"/>
    <property type="match status" value="1"/>
</dbReference>
<evidence type="ECO:0000256" key="5">
    <source>
        <dbReference type="ARBA" id="ARBA00022840"/>
    </source>
</evidence>
<feature type="domain" description="Carbohydrate kinase FGGY C-terminal" evidence="6">
    <location>
        <begin position="3"/>
        <end position="74"/>
    </location>
</feature>
<keyword evidence="4 7" id="KW-0418">Kinase</keyword>
<dbReference type="GO" id="GO:0005524">
    <property type="term" value="F:ATP binding"/>
    <property type="evidence" value="ECO:0007669"/>
    <property type="project" value="UniProtKB-KW"/>
</dbReference>
<reference evidence="7 8" key="1">
    <citation type="submission" date="2020-01" db="EMBL/GenBank/DDBJ databases">
        <title>Genetics and antimicrobial susceptibilities of Nocardia species isolated from the soil; a comparison with species isolated from humans.</title>
        <authorList>
            <person name="Carrasco G."/>
            <person name="Monzon S."/>
            <person name="Sansegundo M."/>
            <person name="Garcia E."/>
            <person name="Garrido N."/>
            <person name="Medina M.J."/>
            <person name="Villalon P."/>
            <person name="Ramirez-Arocha A.C."/>
            <person name="Jimenez P."/>
            <person name="Cuesta I."/>
            <person name="Valdezate S."/>
        </authorList>
    </citation>
    <scope>NUCLEOTIDE SEQUENCE [LARGE SCALE GENOMIC DNA]</scope>
    <source>
        <strain evidence="7 8">CNM20110639</strain>
    </source>
</reference>
<dbReference type="RefSeq" id="WP_256668726.1">
    <property type="nucleotide sequence ID" value="NZ_JAAGUZ010000339.1"/>
</dbReference>
<dbReference type="Pfam" id="PF02782">
    <property type="entry name" value="FGGY_C"/>
    <property type="match status" value="1"/>
</dbReference>
<dbReference type="AlphaFoldDB" id="A0A6P1DJ69"/>
<evidence type="ECO:0000256" key="3">
    <source>
        <dbReference type="ARBA" id="ARBA00022741"/>
    </source>
</evidence>
<keyword evidence="5" id="KW-0067">ATP-binding</keyword>